<proteinExistence type="inferred from homology"/>
<keyword evidence="16 19" id="KW-0408">Iron</keyword>
<feature type="transmembrane region" description="Helical" evidence="20">
    <location>
        <begin position="12"/>
        <end position="34"/>
    </location>
</feature>
<keyword evidence="4 19" id="KW-0813">Transport</keyword>
<accession>A0ABS8D951</accession>
<evidence type="ECO:0000259" key="21">
    <source>
        <dbReference type="PROSITE" id="PS51007"/>
    </source>
</evidence>
<dbReference type="InterPro" id="IPR032858">
    <property type="entry name" value="CcoP_N"/>
</dbReference>
<evidence type="ECO:0000256" key="7">
    <source>
        <dbReference type="ARBA" id="ARBA00022617"/>
    </source>
</evidence>
<dbReference type="PIRSF" id="PIRSF000006">
    <property type="entry name" value="Cbb3-Cox_fixP"/>
    <property type="match status" value="1"/>
</dbReference>
<keyword evidence="7 19" id="KW-0349">Heme</keyword>
<dbReference type="PANTHER" id="PTHR33751:SF1">
    <property type="entry name" value="CBB3-TYPE CYTOCHROME C OXIDASE SUBUNIT FIXP"/>
    <property type="match status" value="1"/>
</dbReference>
<evidence type="ECO:0000256" key="3">
    <source>
        <dbReference type="ARBA" id="ARBA00006113"/>
    </source>
</evidence>
<feature type="domain" description="Cytochrome c" evidence="21">
    <location>
        <begin position="236"/>
        <end position="317"/>
    </location>
</feature>
<keyword evidence="5 19" id="KW-1003">Cell membrane</keyword>
<evidence type="ECO:0000256" key="8">
    <source>
        <dbReference type="ARBA" id="ARBA00022660"/>
    </source>
</evidence>
<evidence type="ECO:0000256" key="6">
    <source>
        <dbReference type="ARBA" id="ARBA00022519"/>
    </source>
</evidence>
<gene>
    <name evidence="22" type="primary">ccoP</name>
    <name evidence="22" type="ORF">LIN78_14375</name>
</gene>
<sequence>MNETTDVVFLSSFWPIFISAIVIGGMIGLLLLLISQNKVEKKAGEKVETMGHVWDDNLEEYNNPLPRWWLWMFYGTLAFGVVYLILYPGLGTNKGVFGWSSHGQWDKEQQVAEQTYGPIFNGYLKQPVAVVAQDPKAQKMGERLFLTYCAQCHGSDARGAKGFPNLRDKDWLWGGAPETIEATILHGRPAAGPDGVQPVSDAPRMPAWGKILGEEKVKDVANYVRSLSQPGKVDQDRATRGKEVYAQNCAACHGADAKGNQALGAPNLSDDVWLYGGSQSTVVETVTNGRNGVMPAKGQELGAAKVHLLAAYVYGLSK</sequence>
<dbReference type="PANTHER" id="PTHR33751">
    <property type="entry name" value="CBB3-TYPE CYTOCHROME C OXIDASE SUBUNIT FIXP"/>
    <property type="match status" value="1"/>
</dbReference>
<keyword evidence="13 19" id="KW-0249">Electron transport</keyword>
<evidence type="ECO:0000256" key="16">
    <source>
        <dbReference type="ARBA" id="ARBA00023004"/>
    </source>
</evidence>
<evidence type="ECO:0000256" key="19">
    <source>
        <dbReference type="PIRNR" id="PIRNR000006"/>
    </source>
</evidence>
<organism evidence="22 23">
    <name type="scientific">Leeia speluncae</name>
    <dbReference type="NCBI Taxonomy" id="2884804"/>
    <lineage>
        <taxon>Bacteria</taxon>
        <taxon>Pseudomonadati</taxon>
        <taxon>Pseudomonadota</taxon>
        <taxon>Betaproteobacteria</taxon>
        <taxon>Neisseriales</taxon>
        <taxon>Leeiaceae</taxon>
        <taxon>Leeia</taxon>
    </lineage>
</organism>
<dbReference type="PRINTS" id="PR00605">
    <property type="entry name" value="CYTCHROMECIC"/>
</dbReference>
<evidence type="ECO:0000256" key="11">
    <source>
        <dbReference type="ARBA" id="ARBA00022737"/>
    </source>
</evidence>
<comment type="pathway">
    <text evidence="2 19">Energy metabolism; oxidative phosphorylation.</text>
</comment>
<dbReference type="Pfam" id="PF00034">
    <property type="entry name" value="Cytochrom_C"/>
    <property type="match status" value="1"/>
</dbReference>
<evidence type="ECO:0000256" key="4">
    <source>
        <dbReference type="ARBA" id="ARBA00022448"/>
    </source>
</evidence>
<dbReference type="Proteomes" id="UP001165395">
    <property type="component" value="Unassembled WGS sequence"/>
</dbReference>
<dbReference type="InterPro" id="IPR004678">
    <property type="entry name" value="Cyt_c_oxidase_cbb3_su3"/>
</dbReference>
<evidence type="ECO:0000256" key="5">
    <source>
        <dbReference type="ARBA" id="ARBA00022475"/>
    </source>
</evidence>
<comment type="function">
    <text evidence="19">C-type cytochrome. Part of the cbb3-type cytochrome c oxidase complex.</text>
</comment>
<keyword evidence="18 19" id="KW-0472">Membrane</keyword>
<dbReference type="Gene3D" id="1.10.760.10">
    <property type="entry name" value="Cytochrome c-like domain"/>
    <property type="match status" value="2"/>
</dbReference>
<keyword evidence="8 19" id="KW-0679">Respiratory chain</keyword>
<evidence type="ECO:0000256" key="2">
    <source>
        <dbReference type="ARBA" id="ARBA00004673"/>
    </source>
</evidence>
<feature type="domain" description="Cytochrome c" evidence="21">
    <location>
        <begin position="136"/>
        <end position="228"/>
    </location>
</feature>
<comment type="similarity">
    <text evidence="3 19">Belongs to the CcoP / FixP family.</text>
</comment>
<dbReference type="InterPro" id="IPR008168">
    <property type="entry name" value="Cyt_C_IC"/>
</dbReference>
<reference evidence="22" key="1">
    <citation type="submission" date="2021-10" db="EMBL/GenBank/DDBJ databases">
        <title>The complete genome sequence of Leeia sp. TBRC 13508.</title>
        <authorList>
            <person name="Charoenyingcharoen P."/>
            <person name="Yukphan P."/>
        </authorList>
    </citation>
    <scope>NUCLEOTIDE SEQUENCE</scope>
    <source>
        <strain evidence="22">TBRC 13508</strain>
    </source>
</reference>
<comment type="cofactor">
    <cofactor evidence="19">
        <name>heme c</name>
        <dbReference type="ChEBI" id="CHEBI:61717"/>
    </cofactor>
    <text evidence="19">Binds 2 heme C groups per subunit.</text>
</comment>
<keyword evidence="12 19" id="KW-0375">Hydrogen ion transport</keyword>
<protein>
    <recommendedName>
        <fullName evidence="19">Cbb3-type cytochrome c oxidase subunit</fullName>
    </recommendedName>
</protein>
<evidence type="ECO:0000256" key="15">
    <source>
        <dbReference type="ARBA" id="ARBA00023002"/>
    </source>
</evidence>
<dbReference type="SUPFAM" id="SSF46626">
    <property type="entry name" value="Cytochrome c"/>
    <property type="match status" value="2"/>
</dbReference>
<evidence type="ECO:0000256" key="1">
    <source>
        <dbReference type="ARBA" id="ARBA00004533"/>
    </source>
</evidence>
<evidence type="ECO:0000256" key="10">
    <source>
        <dbReference type="ARBA" id="ARBA00022723"/>
    </source>
</evidence>
<dbReference type="PROSITE" id="PS51007">
    <property type="entry name" value="CYTC"/>
    <property type="match status" value="2"/>
</dbReference>
<keyword evidence="17 19" id="KW-0406">Ion transport</keyword>
<comment type="subcellular location">
    <subcellularLocation>
        <location evidence="1 19">Cell inner membrane</location>
    </subcellularLocation>
</comment>
<evidence type="ECO:0000256" key="18">
    <source>
        <dbReference type="ARBA" id="ARBA00023136"/>
    </source>
</evidence>
<keyword evidence="23" id="KW-1185">Reference proteome</keyword>
<keyword evidence="11" id="KW-0677">Repeat</keyword>
<evidence type="ECO:0000313" key="23">
    <source>
        <dbReference type="Proteomes" id="UP001165395"/>
    </source>
</evidence>
<dbReference type="EMBL" id="JAJBZT010000009">
    <property type="protein sequence ID" value="MCB6184731.1"/>
    <property type="molecule type" value="Genomic_DNA"/>
</dbReference>
<evidence type="ECO:0000256" key="13">
    <source>
        <dbReference type="ARBA" id="ARBA00022982"/>
    </source>
</evidence>
<dbReference type="NCBIfam" id="TIGR00782">
    <property type="entry name" value="ccoP"/>
    <property type="match status" value="1"/>
</dbReference>
<evidence type="ECO:0000256" key="20">
    <source>
        <dbReference type="SAM" id="Phobius"/>
    </source>
</evidence>
<evidence type="ECO:0000256" key="17">
    <source>
        <dbReference type="ARBA" id="ARBA00023065"/>
    </source>
</evidence>
<evidence type="ECO:0000313" key="22">
    <source>
        <dbReference type="EMBL" id="MCB6184731.1"/>
    </source>
</evidence>
<keyword evidence="15 19" id="KW-0560">Oxidoreductase</keyword>
<keyword evidence="14 20" id="KW-1133">Transmembrane helix</keyword>
<evidence type="ECO:0000256" key="9">
    <source>
        <dbReference type="ARBA" id="ARBA00022692"/>
    </source>
</evidence>
<dbReference type="Pfam" id="PF14715">
    <property type="entry name" value="FixP_N"/>
    <property type="match status" value="1"/>
</dbReference>
<dbReference type="InterPro" id="IPR050597">
    <property type="entry name" value="Cytochrome_c_Oxidase_Subunit"/>
</dbReference>
<dbReference type="InterPro" id="IPR038414">
    <property type="entry name" value="CcoP_N_sf"/>
</dbReference>
<dbReference type="Pfam" id="PF13442">
    <property type="entry name" value="Cytochrome_CBB3"/>
    <property type="match status" value="1"/>
</dbReference>
<keyword evidence="10 19" id="KW-0479">Metal-binding</keyword>
<name>A0ABS8D951_9NEIS</name>
<dbReference type="InterPro" id="IPR009056">
    <property type="entry name" value="Cyt_c-like_dom"/>
</dbReference>
<feature type="transmembrane region" description="Helical" evidence="20">
    <location>
        <begin position="68"/>
        <end position="87"/>
    </location>
</feature>
<dbReference type="Gene3D" id="6.10.280.130">
    <property type="match status" value="1"/>
</dbReference>
<keyword evidence="9 20" id="KW-0812">Transmembrane</keyword>
<keyword evidence="6 19" id="KW-0997">Cell inner membrane</keyword>
<evidence type="ECO:0000256" key="12">
    <source>
        <dbReference type="ARBA" id="ARBA00022781"/>
    </source>
</evidence>
<evidence type="ECO:0000256" key="14">
    <source>
        <dbReference type="ARBA" id="ARBA00022989"/>
    </source>
</evidence>
<comment type="subunit">
    <text evidence="19">Component of the cbb3-type cytochrome c oxidase.</text>
</comment>
<comment type="caution">
    <text evidence="22">The sequence shown here is derived from an EMBL/GenBank/DDBJ whole genome shotgun (WGS) entry which is preliminary data.</text>
</comment>
<dbReference type="InterPro" id="IPR036909">
    <property type="entry name" value="Cyt_c-like_dom_sf"/>
</dbReference>